<gene>
    <name evidence="1" type="ORF">CLV62_1253</name>
</gene>
<dbReference type="RefSeq" id="WP_110311795.1">
    <property type="nucleotide sequence ID" value="NZ_QICL01000025.1"/>
</dbReference>
<dbReference type="Proteomes" id="UP000247973">
    <property type="component" value="Unassembled WGS sequence"/>
</dbReference>
<name>A0A2V3PMP8_9BACT</name>
<sequence length="203" mass="22560">MTIVYKKCVADGGIPEYMCDPCVNAEHGRVRSVAFIDKSLKDLLEAVSGTPGTKNVESKTWWETQIQAGLIIVVPTTRGTYDGGTPNMVTGFGDKKEMKSSKTHVTVFNDPNHTGNDDFYQSLEDNAENFLLAWRTESELRVANETLSTVDAKDAVEEDIDSFVVWSVTCTWDQRGSKKNVPIYNLGEVKDVFYCIDEEGSTP</sequence>
<protein>
    <submittedName>
        <fullName evidence="1">Uncharacterized protein</fullName>
    </submittedName>
</protein>
<comment type="caution">
    <text evidence="1">The sequence shown here is derived from an EMBL/GenBank/DDBJ whole genome shotgun (WGS) entry which is preliminary data.</text>
</comment>
<proteinExistence type="predicted"/>
<reference evidence="1 2" key="1">
    <citation type="submission" date="2018-03" db="EMBL/GenBank/DDBJ databases">
        <title>Genomic Encyclopedia of Archaeal and Bacterial Type Strains, Phase II (KMG-II): from individual species to whole genera.</title>
        <authorList>
            <person name="Goeker M."/>
        </authorList>
    </citation>
    <scope>NUCLEOTIDE SEQUENCE [LARGE SCALE GENOMIC DNA]</scope>
    <source>
        <strain evidence="1 2">DSM 100214</strain>
    </source>
</reference>
<dbReference type="EMBL" id="QICL01000025">
    <property type="protein sequence ID" value="PXV61170.1"/>
    <property type="molecule type" value="Genomic_DNA"/>
</dbReference>
<organism evidence="1 2">
    <name type="scientific">Dysgonomonas alginatilytica</name>
    <dbReference type="NCBI Taxonomy" id="1605892"/>
    <lineage>
        <taxon>Bacteria</taxon>
        <taxon>Pseudomonadati</taxon>
        <taxon>Bacteroidota</taxon>
        <taxon>Bacteroidia</taxon>
        <taxon>Bacteroidales</taxon>
        <taxon>Dysgonomonadaceae</taxon>
        <taxon>Dysgonomonas</taxon>
    </lineage>
</organism>
<keyword evidence="2" id="KW-1185">Reference proteome</keyword>
<evidence type="ECO:0000313" key="2">
    <source>
        <dbReference type="Proteomes" id="UP000247973"/>
    </source>
</evidence>
<evidence type="ECO:0000313" key="1">
    <source>
        <dbReference type="EMBL" id="PXV61170.1"/>
    </source>
</evidence>
<dbReference type="AlphaFoldDB" id="A0A2V3PMP8"/>
<accession>A0A2V3PMP8</accession>
<dbReference type="OrthoDB" id="9844418at2"/>